<dbReference type="CDD" id="cd17536">
    <property type="entry name" value="REC_YesN-like"/>
    <property type="match status" value="1"/>
</dbReference>
<proteinExistence type="predicted"/>
<dbReference type="GO" id="GO:0003700">
    <property type="term" value="F:DNA-binding transcription factor activity"/>
    <property type="evidence" value="ECO:0007669"/>
    <property type="project" value="InterPro"/>
</dbReference>
<dbReference type="PANTHER" id="PTHR43280">
    <property type="entry name" value="ARAC-FAMILY TRANSCRIPTIONAL REGULATOR"/>
    <property type="match status" value="1"/>
</dbReference>
<evidence type="ECO:0000313" key="7">
    <source>
        <dbReference type="EMBL" id="AEI38928.1"/>
    </source>
</evidence>
<dbReference type="PROSITE" id="PS01124">
    <property type="entry name" value="HTH_ARAC_FAMILY_2"/>
    <property type="match status" value="1"/>
</dbReference>
<dbReference type="SUPFAM" id="SSF46689">
    <property type="entry name" value="Homeodomain-like"/>
    <property type="match status" value="2"/>
</dbReference>
<reference evidence="8" key="1">
    <citation type="submission" date="2011-06" db="EMBL/GenBank/DDBJ databases">
        <title>Complete genome sequence of Paenibacillus mucilaginosus KNP414.</title>
        <authorList>
            <person name="Wang J."/>
            <person name="Hu S."/>
            <person name="Hu X."/>
            <person name="Zhang B."/>
            <person name="Dong D."/>
            <person name="Zhang S."/>
            <person name="Zhao K."/>
            <person name="Wu D."/>
        </authorList>
    </citation>
    <scope>NUCLEOTIDE SEQUENCE [LARGE SCALE GENOMIC DNA]</scope>
    <source>
        <strain evidence="8">KNP414</strain>
    </source>
</reference>
<evidence type="ECO:0000256" key="3">
    <source>
        <dbReference type="ARBA" id="ARBA00023163"/>
    </source>
</evidence>
<dbReference type="GO" id="GO:0000160">
    <property type="term" value="P:phosphorelay signal transduction system"/>
    <property type="evidence" value="ECO:0007669"/>
    <property type="project" value="InterPro"/>
</dbReference>
<accession>F8FMC0</accession>
<dbReference type="RefSeq" id="WP_013914094.1">
    <property type="nucleotide sequence ID" value="NC_015690.1"/>
</dbReference>
<dbReference type="Proteomes" id="UP000006620">
    <property type="component" value="Chromosome"/>
</dbReference>
<dbReference type="SMART" id="SM00448">
    <property type="entry name" value="REC"/>
    <property type="match status" value="1"/>
</dbReference>
<organism evidence="7 8">
    <name type="scientific">Paenibacillus mucilaginosus (strain KNP414)</name>
    <dbReference type="NCBI Taxonomy" id="1036673"/>
    <lineage>
        <taxon>Bacteria</taxon>
        <taxon>Bacillati</taxon>
        <taxon>Bacillota</taxon>
        <taxon>Bacilli</taxon>
        <taxon>Bacillales</taxon>
        <taxon>Paenibacillaceae</taxon>
        <taxon>Paenibacillus</taxon>
    </lineage>
</organism>
<keyword evidence="1" id="KW-0805">Transcription regulation</keyword>
<dbReference type="InterPro" id="IPR011006">
    <property type="entry name" value="CheY-like_superfamily"/>
</dbReference>
<evidence type="ECO:0000259" key="5">
    <source>
        <dbReference type="PROSITE" id="PS01124"/>
    </source>
</evidence>
<dbReference type="InterPro" id="IPR018060">
    <property type="entry name" value="HTH_AraC"/>
</dbReference>
<dbReference type="Gene3D" id="3.40.50.2300">
    <property type="match status" value="1"/>
</dbReference>
<protein>
    <submittedName>
        <fullName evidence="7">Two component transcriptional regulator, AraC family</fullName>
    </submittedName>
</protein>
<dbReference type="SMART" id="SM00342">
    <property type="entry name" value="HTH_ARAC"/>
    <property type="match status" value="1"/>
</dbReference>
<evidence type="ECO:0000259" key="6">
    <source>
        <dbReference type="PROSITE" id="PS50110"/>
    </source>
</evidence>
<dbReference type="PROSITE" id="PS50110">
    <property type="entry name" value="RESPONSE_REGULATORY"/>
    <property type="match status" value="1"/>
</dbReference>
<feature type="modified residue" description="4-aspartylphosphate" evidence="4">
    <location>
        <position position="56"/>
    </location>
</feature>
<dbReference type="GO" id="GO:0043565">
    <property type="term" value="F:sequence-specific DNA binding"/>
    <property type="evidence" value="ECO:0007669"/>
    <property type="project" value="InterPro"/>
</dbReference>
<evidence type="ECO:0000256" key="2">
    <source>
        <dbReference type="ARBA" id="ARBA00023125"/>
    </source>
</evidence>
<keyword evidence="4" id="KW-0597">Phosphoprotein</keyword>
<dbReference type="EMBL" id="CP002869">
    <property type="protein sequence ID" value="AEI38928.1"/>
    <property type="molecule type" value="Genomic_DNA"/>
</dbReference>
<dbReference type="PROSITE" id="PS00041">
    <property type="entry name" value="HTH_ARAC_FAMILY_1"/>
    <property type="match status" value="1"/>
</dbReference>
<dbReference type="PATRIC" id="fig|1036673.3.peg.261"/>
<evidence type="ECO:0000313" key="8">
    <source>
        <dbReference type="Proteomes" id="UP000006620"/>
    </source>
</evidence>
<gene>
    <name evidence="7" type="ordered locus">KNP414_00303</name>
</gene>
<feature type="domain" description="HTH araC/xylS-type" evidence="5">
    <location>
        <begin position="410"/>
        <end position="508"/>
    </location>
</feature>
<dbReference type="InterPro" id="IPR001789">
    <property type="entry name" value="Sig_transdc_resp-reg_receiver"/>
</dbReference>
<dbReference type="InterPro" id="IPR018062">
    <property type="entry name" value="HTH_AraC-typ_CS"/>
</dbReference>
<name>F8FMC0_PAEMK</name>
<dbReference type="SUPFAM" id="SSF52172">
    <property type="entry name" value="CheY-like"/>
    <property type="match status" value="1"/>
</dbReference>
<dbReference type="KEGG" id="pms:KNP414_00303"/>
<dbReference type="Pfam" id="PF00072">
    <property type="entry name" value="Response_reg"/>
    <property type="match status" value="1"/>
</dbReference>
<dbReference type="InterPro" id="IPR009057">
    <property type="entry name" value="Homeodomain-like_sf"/>
</dbReference>
<dbReference type="AlphaFoldDB" id="F8FMC0"/>
<reference evidence="7 8" key="2">
    <citation type="journal article" date="2013" name="Genome Announc.">
        <title>Genome Sequence of Growth-Improving Paenibacillus mucilaginosus Strain KNP414.</title>
        <authorList>
            <person name="Lu J.J."/>
            <person name="Wang J.F."/>
            <person name="Hu X.F."/>
        </authorList>
    </citation>
    <scope>NUCLEOTIDE SEQUENCE [LARGE SCALE GENOMIC DNA]</scope>
    <source>
        <strain evidence="7 8">KNP414</strain>
    </source>
</reference>
<dbReference type="HOGENOM" id="CLU_000445_5_0_9"/>
<dbReference type="Pfam" id="PF12833">
    <property type="entry name" value="HTH_18"/>
    <property type="match status" value="1"/>
</dbReference>
<keyword evidence="3" id="KW-0804">Transcription</keyword>
<evidence type="ECO:0000256" key="1">
    <source>
        <dbReference type="ARBA" id="ARBA00023015"/>
    </source>
</evidence>
<keyword evidence="2" id="KW-0238">DNA-binding</keyword>
<feature type="domain" description="Response regulatory" evidence="6">
    <location>
        <begin position="4"/>
        <end position="121"/>
    </location>
</feature>
<evidence type="ECO:0000256" key="4">
    <source>
        <dbReference type="PROSITE-ProRule" id="PRU00169"/>
    </source>
</evidence>
<dbReference type="Gene3D" id="1.10.10.60">
    <property type="entry name" value="Homeodomain-like"/>
    <property type="match status" value="2"/>
</dbReference>
<dbReference type="PANTHER" id="PTHR43280:SF2">
    <property type="entry name" value="HTH-TYPE TRANSCRIPTIONAL REGULATOR EXSA"/>
    <property type="match status" value="1"/>
</dbReference>
<sequence>MIGKLLIVDDQAIFRQGIAKMIGEHELGWQVAGEAENGREAVEQIAALQPHLILTDIRMPHMDGLELAEYVHRHHKETAVIILTGYEDFKYAQAALKFGAIDFLLKPCNEQTLIEVLGRAYEHFREGMLRAQRQAADRRALEEHVVRSLLLGLPCDDRLAQRAGAAYAGKELVLLRVESYFPPGKAYRRADLGLLQFALFNMITELAECPPYHGRLVSVRHDRFALFTELVEEEPARGLEQRIAEACRTYLGLAVTAHRCGPAGEPEGWSGLYRGAEEQRAVPAAEPPAPRLPAANVTRIREMQTELETRLVLGQMAQVKEQIEAMLGRLPSMPPEDARIETLSFVMALGRTVSRLFGGEEARFDVAVPIESLPALADTGAIVAFAQERAERFLAQFAAWQEDKNRNLVTKTMAYVEEHYMESCSLAEVAEKLHMSGTYFSKVFKRETGDTFTNYVTKVRMEKAKLLLSNTDMKIFEVAAAVGYDDPNYFTNVFRTTQKISPTEFRKRHR</sequence>